<dbReference type="EMBL" id="JAAKFY010000020">
    <property type="protein sequence ID" value="KAF3841560.1"/>
    <property type="molecule type" value="Genomic_DNA"/>
</dbReference>
<dbReference type="InterPro" id="IPR019590">
    <property type="entry name" value="DLG1_PEST_dom"/>
</dbReference>
<gene>
    <name evidence="3" type="ORF">F7725_007422</name>
</gene>
<dbReference type="SMART" id="SM01277">
    <property type="entry name" value="MAGUK_N_PEST"/>
    <property type="match status" value="1"/>
</dbReference>
<comment type="caution">
    <text evidence="3">The sequence shown here is derived from an EMBL/GenBank/DDBJ whole genome shotgun (WGS) entry which is preliminary data.</text>
</comment>
<dbReference type="InterPro" id="IPR036892">
    <property type="entry name" value="L27_dom_sf"/>
</dbReference>
<keyword evidence="4" id="KW-1185">Reference proteome</keyword>
<dbReference type="PROSITE" id="PS51022">
    <property type="entry name" value="L27"/>
    <property type="match status" value="1"/>
</dbReference>
<sequence>MELFESHAFSSTVGRQVFSHSQPRTGEASDSAPPLDDTARALGLLEEYCTKLRRPEEQQLKTAIQRVMGIFKSNLFGALLDIQEFYEVTLLNTQKSCEQKLEEVNHMADKWERSVSIQNSEPAHSVCPVEEGVQSSSEPSLNERGEISIHTSELCRVRPAAAHRGMSPKVKSPECTPVLCHCKVACTNNTLSLMFGCKNRPPAVQGSPQNGQPPPCMNPALMNAPWQYHYQEDDSPPLDQGFPRLTNEVRAPELVHVSEKNLSEIENVHGYVSHSHISPLKALEVVEPGRHPLLGAVSLNLSLLSPLPPSHLIDDPPGLPILPFTLRCLHSSHTLHQFLPFDGIVGTEEKLFGFVQYPTSLQGWFSSKLRRASSTLPRAATTSGCLDRREVLALSSTGTHSLVASSFATTNLLYSLLGSAPLSSCRKRFLTSSVYLV</sequence>
<dbReference type="InterPro" id="IPR015143">
    <property type="entry name" value="L27_1"/>
</dbReference>
<evidence type="ECO:0000313" key="3">
    <source>
        <dbReference type="EMBL" id="KAF3841560.1"/>
    </source>
</evidence>
<dbReference type="InterPro" id="IPR004172">
    <property type="entry name" value="L27_dom"/>
</dbReference>
<dbReference type="Pfam" id="PF10608">
    <property type="entry name" value="MAGUK_N_PEST"/>
    <property type="match status" value="1"/>
</dbReference>
<dbReference type="Gene3D" id="1.10.287.470">
    <property type="entry name" value="Helix hairpin bin"/>
    <property type="match status" value="1"/>
</dbReference>
<dbReference type="SMART" id="SM00569">
    <property type="entry name" value="L27"/>
    <property type="match status" value="1"/>
</dbReference>
<proteinExistence type="predicted"/>
<evidence type="ECO:0000259" key="2">
    <source>
        <dbReference type="PROSITE" id="PS51022"/>
    </source>
</evidence>
<evidence type="ECO:0000313" key="4">
    <source>
        <dbReference type="Proteomes" id="UP000518266"/>
    </source>
</evidence>
<dbReference type="Pfam" id="PF09058">
    <property type="entry name" value="L27_1"/>
    <property type="match status" value="1"/>
</dbReference>
<name>A0A7J5XWR0_DISMA</name>
<dbReference type="OrthoDB" id="78824at2759"/>
<dbReference type="AlphaFoldDB" id="A0A7J5XWR0"/>
<feature type="region of interest" description="Disordered" evidence="1">
    <location>
        <begin position="15"/>
        <end position="36"/>
    </location>
</feature>
<dbReference type="SUPFAM" id="SSF101288">
    <property type="entry name" value="L27 domain"/>
    <property type="match status" value="1"/>
</dbReference>
<organism evidence="3 4">
    <name type="scientific">Dissostichus mawsoni</name>
    <name type="common">Antarctic cod</name>
    <dbReference type="NCBI Taxonomy" id="36200"/>
    <lineage>
        <taxon>Eukaryota</taxon>
        <taxon>Metazoa</taxon>
        <taxon>Chordata</taxon>
        <taxon>Craniata</taxon>
        <taxon>Vertebrata</taxon>
        <taxon>Euteleostomi</taxon>
        <taxon>Actinopterygii</taxon>
        <taxon>Neopterygii</taxon>
        <taxon>Teleostei</taxon>
        <taxon>Neoteleostei</taxon>
        <taxon>Acanthomorphata</taxon>
        <taxon>Eupercaria</taxon>
        <taxon>Perciformes</taxon>
        <taxon>Notothenioidei</taxon>
        <taxon>Nototheniidae</taxon>
        <taxon>Dissostichus</taxon>
    </lineage>
</organism>
<reference evidence="3 4" key="1">
    <citation type="submission" date="2020-03" db="EMBL/GenBank/DDBJ databases">
        <title>Dissostichus mawsoni Genome sequencing and assembly.</title>
        <authorList>
            <person name="Park H."/>
        </authorList>
    </citation>
    <scope>NUCLEOTIDE SEQUENCE [LARGE SCALE GENOMIC DNA]</scope>
    <source>
        <strain evidence="3">DM0001</strain>
        <tissue evidence="3">Muscle</tissue>
    </source>
</reference>
<accession>A0A7J5XWR0</accession>
<evidence type="ECO:0000256" key="1">
    <source>
        <dbReference type="SAM" id="MobiDB-lite"/>
    </source>
</evidence>
<protein>
    <recommendedName>
        <fullName evidence="2">L27 domain-containing protein</fullName>
    </recommendedName>
</protein>
<feature type="domain" description="L27" evidence="2">
    <location>
        <begin position="34"/>
        <end position="94"/>
    </location>
</feature>
<feature type="compositionally biased region" description="Polar residues" evidence="1">
    <location>
        <begin position="15"/>
        <end position="24"/>
    </location>
</feature>
<dbReference type="Proteomes" id="UP000518266">
    <property type="component" value="Unassembled WGS sequence"/>
</dbReference>